<name>A0AAQ4DI38_AMBAM</name>
<evidence type="ECO:0000256" key="1">
    <source>
        <dbReference type="SAM" id="Phobius"/>
    </source>
</evidence>
<keyword evidence="1" id="KW-0812">Transmembrane</keyword>
<accession>A0AAQ4DI38</accession>
<keyword evidence="1" id="KW-1133">Transmembrane helix</keyword>
<gene>
    <name evidence="2" type="ORF">V5799_026607</name>
</gene>
<reference evidence="2 3" key="1">
    <citation type="journal article" date="2023" name="Arcadia Sci">
        <title>De novo assembly of a long-read Amblyomma americanum tick genome.</title>
        <authorList>
            <person name="Chou S."/>
            <person name="Poskanzer K.E."/>
            <person name="Rollins M."/>
            <person name="Thuy-Boun P.S."/>
        </authorList>
    </citation>
    <scope>NUCLEOTIDE SEQUENCE [LARGE SCALE GENOMIC DNA]</scope>
    <source>
        <strain evidence="2">F_SG_1</strain>
        <tissue evidence="2">Salivary glands</tissue>
    </source>
</reference>
<keyword evidence="1" id="KW-0472">Membrane</keyword>
<evidence type="ECO:0000313" key="2">
    <source>
        <dbReference type="EMBL" id="KAK8762128.1"/>
    </source>
</evidence>
<proteinExistence type="predicted"/>
<feature type="transmembrane region" description="Helical" evidence="1">
    <location>
        <begin position="82"/>
        <end position="102"/>
    </location>
</feature>
<dbReference type="EMBL" id="JARKHS020030451">
    <property type="protein sequence ID" value="KAK8762128.1"/>
    <property type="molecule type" value="Genomic_DNA"/>
</dbReference>
<sequence length="105" mass="11865">MALLLRRNLLPRLVNLHKVTRTCIAPISTSKNNKEVPAATVPDAIGKPPVTAADFADTKPRYWISYGYCEKDYNMDRDLHHVIMFTVITLVFCGCTFAVMYAPDF</sequence>
<dbReference type="AlphaFoldDB" id="A0AAQ4DI38"/>
<keyword evidence="3" id="KW-1185">Reference proteome</keyword>
<feature type="non-terminal residue" evidence="2">
    <location>
        <position position="105"/>
    </location>
</feature>
<evidence type="ECO:0000313" key="3">
    <source>
        <dbReference type="Proteomes" id="UP001321473"/>
    </source>
</evidence>
<organism evidence="2 3">
    <name type="scientific">Amblyomma americanum</name>
    <name type="common">Lone star tick</name>
    <dbReference type="NCBI Taxonomy" id="6943"/>
    <lineage>
        <taxon>Eukaryota</taxon>
        <taxon>Metazoa</taxon>
        <taxon>Ecdysozoa</taxon>
        <taxon>Arthropoda</taxon>
        <taxon>Chelicerata</taxon>
        <taxon>Arachnida</taxon>
        <taxon>Acari</taxon>
        <taxon>Parasitiformes</taxon>
        <taxon>Ixodida</taxon>
        <taxon>Ixodoidea</taxon>
        <taxon>Ixodidae</taxon>
        <taxon>Amblyomminae</taxon>
        <taxon>Amblyomma</taxon>
    </lineage>
</organism>
<dbReference type="Proteomes" id="UP001321473">
    <property type="component" value="Unassembled WGS sequence"/>
</dbReference>
<protein>
    <submittedName>
        <fullName evidence="2">Uncharacterized protein</fullName>
    </submittedName>
</protein>
<comment type="caution">
    <text evidence="2">The sequence shown here is derived from an EMBL/GenBank/DDBJ whole genome shotgun (WGS) entry which is preliminary data.</text>
</comment>